<evidence type="ECO:0000259" key="6">
    <source>
        <dbReference type="PROSITE" id="PS50943"/>
    </source>
</evidence>
<dbReference type="Proteomes" id="UP000633365">
    <property type="component" value="Unassembled WGS sequence"/>
</dbReference>
<organism evidence="7 8">
    <name type="scientific">Ruminococcus difficilis</name>
    <dbReference type="NCBI Taxonomy" id="2763069"/>
    <lineage>
        <taxon>Bacteria</taxon>
        <taxon>Bacillati</taxon>
        <taxon>Bacillota</taxon>
        <taxon>Clostridia</taxon>
        <taxon>Eubacteriales</taxon>
        <taxon>Oscillospiraceae</taxon>
        <taxon>Ruminococcus</taxon>
    </lineage>
</organism>
<dbReference type="SMART" id="SM00530">
    <property type="entry name" value="HTH_XRE"/>
    <property type="match status" value="1"/>
</dbReference>
<evidence type="ECO:0000256" key="1">
    <source>
        <dbReference type="ARBA" id="ARBA00018672"/>
    </source>
</evidence>
<dbReference type="GO" id="GO:0003677">
    <property type="term" value="F:DNA binding"/>
    <property type="evidence" value="ECO:0007669"/>
    <property type="project" value="UniProtKB-KW"/>
</dbReference>
<dbReference type="PANTHER" id="PTHR46558:SF4">
    <property type="entry name" value="DNA-BIDING PHAGE PROTEIN"/>
    <property type="match status" value="1"/>
</dbReference>
<accession>A0A934WRX6</accession>
<keyword evidence="8" id="KW-1185">Reference proteome</keyword>
<gene>
    <name evidence="7" type="ORF">JKK62_09160</name>
</gene>
<dbReference type="Gene3D" id="3.40.50.2300">
    <property type="match status" value="1"/>
</dbReference>
<feature type="modified residue" description="4-aspartylphosphate" evidence="4">
    <location>
        <position position="126"/>
    </location>
</feature>
<keyword evidence="4" id="KW-0597">Phosphoprotein</keyword>
<dbReference type="CDD" id="cd00093">
    <property type="entry name" value="HTH_XRE"/>
    <property type="match status" value="1"/>
</dbReference>
<evidence type="ECO:0000256" key="3">
    <source>
        <dbReference type="ARBA" id="ARBA00024867"/>
    </source>
</evidence>
<dbReference type="AlphaFoldDB" id="A0A934WRX6"/>
<dbReference type="PANTHER" id="PTHR46558">
    <property type="entry name" value="TRACRIPTIONAL REGULATORY PROTEIN-RELATED-RELATED"/>
    <property type="match status" value="1"/>
</dbReference>
<evidence type="ECO:0000256" key="2">
    <source>
        <dbReference type="ARBA" id="ARBA00023125"/>
    </source>
</evidence>
<evidence type="ECO:0000313" key="8">
    <source>
        <dbReference type="Proteomes" id="UP000633365"/>
    </source>
</evidence>
<dbReference type="Pfam" id="PF00072">
    <property type="entry name" value="Response_reg"/>
    <property type="match status" value="1"/>
</dbReference>
<sequence>MNIQFADTLRKLRIQKGLTQSQLANLMFVNKATISKWESGSRLPDAAMIIRLAEVLRVDVKKLLSATAEINESFNIIMVDDNKVILSYNQLILEEVAPNAAIASFSRPQKAIEYAKKHRTDLAFLDIEMGVISGFDLCRELLEINPCTKVVYLTAYPEYSLNAWGTDACGFMVKPLITEDVRRQLKKLRYPFSLRGEDE</sequence>
<dbReference type="EMBL" id="JAEQMG010000086">
    <property type="protein sequence ID" value="MBK6088812.1"/>
    <property type="molecule type" value="Genomic_DNA"/>
</dbReference>
<feature type="domain" description="Response regulatory" evidence="5">
    <location>
        <begin position="75"/>
        <end position="189"/>
    </location>
</feature>
<comment type="function">
    <text evidence="3">May play the central regulatory role in sporulation. It may be an element of the effector pathway responsible for the activation of sporulation genes in response to nutritional stress. Spo0A may act in concert with spo0H (a sigma factor) to control the expression of some genes that are critical to the sporulation process.</text>
</comment>
<protein>
    <recommendedName>
        <fullName evidence="1">Stage 0 sporulation protein A homolog</fullName>
    </recommendedName>
</protein>
<evidence type="ECO:0000256" key="4">
    <source>
        <dbReference type="PROSITE-ProRule" id="PRU00169"/>
    </source>
</evidence>
<dbReference type="InterPro" id="IPR010982">
    <property type="entry name" value="Lambda_DNA-bd_dom_sf"/>
</dbReference>
<comment type="caution">
    <text evidence="7">The sequence shown here is derived from an EMBL/GenBank/DDBJ whole genome shotgun (WGS) entry which is preliminary data.</text>
</comment>
<dbReference type="PROSITE" id="PS50110">
    <property type="entry name" value="RESPONSE_REGULATORY"/>
    <property type="match status" value="1"/>
</dbReference>
<dbReference type="InterPro" id="IPR001789">
    <property type="entry name" value="Sig_transdc_resp-reg_receiver"/>
</dbReference>
<dbReference type="RefSeq" id="WP_201427644.1">
    <property type="nucleotide sequence ID" value="NZ_JAEQMG010000086.1"/>
</dbReference>
<keyword evidence="2" id="KW-0238">DNA-binding</keyword>
<dbReference type="PROSITE" id="PS50943">
    <property type="entry name" value="HTH_CROC1"/>
    <property type="match status" value="1"/>
</dbReference>
<dbReference type="InterPro" id="IPR001387">
    <property type="entry name" value="Cro/C1-type_HTH"/>
</dbReference>
<reference evidence="7" key="1">
    <citation type="submission" date="2021-01" db="EMBL/GenBank/DDBJ databases">
        <title>Genome public.</title>
        <authorList>
            <person name="Liu C."/>
            <person name="Sun Q."/>
        </authorList>
    </citation>
    <scope>NUCLEOTIDE SEQUENCE</scope>
    <source>
        <strain evidence="7">M6</strain>
    </source>
</reference>
<dbReference type="Pfam" id="PF01381">
    <property type="entry name" value="HTH_3"/>
    <property type="match status" value="1"/>
</dbReference>
<feature type="domain" description="HTH cro/C1-type" evidence="6">
    <location>
        <begin position="9"/>
        <end position="63"/>
    </location>
</feature>
<dbReference type="Gene3D" id="1.10.260.40">
    <property type="entry name" value="lambda repressor-like DNA-binding domains"/>
    <property type="match status" value="1"/>
</dbReference>
<evidence type="ECO:0000259" key="5">
    <source>
        <dbReference type="PROSITE" id="PS50110"/>
    </source>
</evidence>
<dbReference type="GO" id="GO:0000160">
    <property type="term" value="P:phosphorelay signal transduction system"/>
    <property type="evidence" value="ECO:0007669"/>
    <property type="project" value="InterPro"/>
</dbReference>
<dbReference type="CDD" id="cd00156">
    <property type="entry name" value="REC"/>
    <property type="match status" value="1"/>
</dbReference>
<dbReference type="InterPro" id="IPR011006">
    <property type="entry name" value="CheY-like_superfamily"/>
</dbReference>
<evidence type="ECO:0000313" key="7">
    <source>
        <dbReference type="EMBL" id="MBK6088812.1"/>
    </source>
</evidence>
<dbReference type="SUPFAM" id="SSF52172">
    <property type="entry name" value="CheY-like"/>
    <property type="match status" value="1"/>
</dbReference>
<name>A0A934WRX6_9FIRM</name>
<dbReference type="SMART" id="SM00448">
    <property type="entry name" value="REC"/>
    <property type="match status" value="1"/>
</dbReference>
<proteinExistence type="predicted"/>
<dbReference type="SUPFAM" id="SSF47413">
    <property type="entry name" value="lambda repressor-like DNA-binding domains"/>
    <property type="match status" value="1"/>
</dbReference>